<gene>
    <name evidence="1" type="ORF">E6W36_14560</name>
</gene>
<dbReference type="Proteomes" id="UP000298714">
    <property type="component" value="Chromosome"/>
</dbReference>
<name>A0A4D7C995_9SPHN</name>
<dbReference type="AlphaFoldDB" id="A0A4D7C995"/>
<keyword evidence="2" id="KW-1185">Reference proteome</keyword>
<evidence type="ECO:0000313" key="1">
    <source>
        <dbReference type="EMBL" id="QCI80288.1"/>
    </source>
</evidence>
<proteinExistence type="predicted"/>
<accession>A0A4D7C995</accession>
<protein>
    <submittedName>
        <fullName evidence="1">Uncharacterized protein</fullName>
    </submittedName>
</protein>
<dbReference type="EMBL" id="CP039704">
    <property type="protein sequence ID" value="QCI80288.1"/>
    <property type="molecule type" value="Genomic_DNA"/>
</dbReference>
<reference evidence="2" key="1">
    <citation type="submission" date="2019-04" db="EMBL/GenBank/DDBJ databases">
        <title>Complete genome sequence of Sphingomonas sp. W1-2-3.</title>
        <authorList>
            <person name="Im W.T."/>
        </authorList>
    </citation>
    <scope>NUCLEOTIDE SEQUENCE [LARGE SCALE GENOMIC DNA]</scope>
    <source>
        <strain evidence="2">W1-2-3</strain>
    </source>
</reference>
<organism evidence="1 2">
    <name type="scientific">Hankyongella ginsenosidimutans</name>
    <dbReference type="NCBI Taxonomy" id="1763828"/>
    <lineage>
        <taxon>Bacteria</taxon>
        <taxon>Pseudomonadati</taxon>
        <taxon>Pseudomonadota</taxon>
        <taxon>Alphaproteobacteria</taxon>
        <taxon>Sphingomonadales</taxon>
        <taxon>Sphingomonadaceae</taxon>
        <taxon>Hankyongella</taxon>
    </lineage>
</organism>
<evidence type="ECO:0000313" key="2">
    <source>
        <dbReference type="Proteomes" id="UP000298714"/>
    </source>
</evidence>
<sequence length="78" mass="8230">MRCDAGGKLTGLAGGQPGVAPRLTVLETRFLDPRHKLVLIRRDAAEHLLLIGPGVATAVETVAAKTELPHDTSPTLTH</sequence>
<dbReference type="KEGG" id="hgn:E6W36_14560"/>